<dbReference type="InParanoid" id="B9SB90"/>
<accession>B9SB90</accession>
<dbReference type="Proteomes" id="UP000008311">
    <property type="component" value="Unassembled WGS sequence"/>
</dbReference>
<gene>
    <name evidence="1" type="ORF">RCOM_0649060</name>
</gene>
<reference evidence="2" key="1">
    <citation type="journal article" date="2010" name="Nat. Biotechnol.">
        <title>Draft genome sequence of the oilseed species Ricinus communis.</title>
        <authorList>
            <person name="Chan A.P."/>
            <person name="Crabtree J."/>
            <person name="Zhao Q."/>
            <person name="Lorenzi H."/>
            <person name="Orvis J."/>
            <person name="Puiu D."/>
            <person name="Melake-Berhan A."/>
            <person name="Jones K.M."/>
            <person name="Redman J."/>
            <person name="Chen G."/>
            <person name="Cahoon E.B."/>
            <person name="Gedil M."/>
            <person name="Stanke M."/>
            <person name="Haas B.J."/>
            <person name="Wortman J.R."/>
            <person name="Fraser-Liggett C.M."/>
            <person name="Ravel J."/>
            <person name="Rabinowicz P.D."/>
        </authorList>
    </citation>
    <scope>NUCLEOTIDE SEQUENCE [LARGE SCALE GENOMIC DNA]</scope>
    <source>
        <strain evidence="2">cv. Hale</strain>
    </source>
</reference>
<organism evidence="1 2">
    <name type="scientific">Ricinus communis</name>
    <name type="common">Castor bean</name>
    <dbReference type="NCBI Taxonomy" id="3988"/>
    <lineage>
        <taxon>Eukaryota</taxon>
        <taxon>Viridiplantae</taxon>
        <taxon>Streptophyta</taxon>
        <taxon>Embryophyta</taxon>
        <taxon>Tracheophyta</taxon>
        <taxon>Spermatophyta</taxon>
        <taxon>Magnoliopsida</taxon>
        <taxon>eudicotyledons</taxon>
        <taxon>Gunneridae</taxon>
        <taxon>Pentapetalae</taxon>
        <taxon>rosids</taxon>
        <taxon>fabids</taxon>
        <taxon>Malpighiales</taxon>
        <taxon>Euphorbiaceae</taxon>
        <taxon>Acalyphoideae</taxon>
        <taxon>Acalypheae</taxon>
        <taxon>Ricinus</taxon>
    </lineage>
</organism>
<protein>
    <submittedName>
        <fullName evidence="1">Uncharacterized protein</fullName>
    </submittedName>
</protein>
<proteinExistence type="predicted"/>
<keyword evidence="2" id="KW-1185">Reference proteome</keyword>
<dbReference type="AlphaFoldDB" id="B9SB90"/>
<name>B9SB90_RICCO</name>
<evidence type="ECO:0000313" key="1">
    <source>
        <dbReference type="EMBL" id="EEF39098.1"/>
    </source>
</evidence>
<evidence type="ECO:0000313" key="2">
    <source>
        <dbReference type="Proteomes" id="UP000008311"/>
    </source>
</evidence>
<sequence>MARLKFKGGIGFRTWRNSTWPFCVNSLGSWSGTPMPFGLNLLRQCIIPTGPFSLLLMEVDLLRLGLAC</sequence>
<dbReference type="EMBL" id="EQ973912">
    <property type="protein sequence ID" value="EEF39098.1"/>
    <property type="molecule type" value="Genomic_DNA"/>
</dbReference>